<dbReference type="Proteomes" id="UP000053257">
    <property type="component" value="Unassembled WGS sequence"/>
</dbReference>
<feature type="compositionally biased region" description="Basic and acidic residues" evidence="1">
    <location>
        <begin position="39"/>
        <end position="53"/>
    </location>
</feature>
<evidence type="ECO:0000313" key="3">
    <source>
        <dbReference type="Proteomes" id="UP000053257"/>
    </source>
</evidence>
<dbReference type="HOGENOM" id="CLU_1670025_0_0_1"/>
<name>A0A0C3S4U0_PHLG1</name>
<proteinExistence type="predicted"/>
<sequence length="158" mass="17252">MAVAGEPTGSAAAVVSSVDTPPLRERQSAFLHNRKLLLPRRDGAPRTVLDSRHTSGPGARRTAARGRQPAPRAAEGPQRTAHERPPAGCARIPPPVYPADRRTWGRTSPARQRRPRARGVWSALTLLRALQGDEPSRNRPTTYMRALHRTRVSPGRSG</sequence>
<gene>
    <name evidence="2" type="ORF">PHLGIDRAFT_119998</name>
</gene>
<keyword evidence="3" id="KW-1185">Reference proteome</keyword>
<feature type="compositionally biased region" description="Low complexity" evidence="1">
    <location>
        <begin position="56"/>
        <end position="79"/>
    </location>
</feature>
<evidence type="ECO:0000313" key="2">
    <source>
        <dbReference type="EMBL" id="KIP05217.1"/>
    </source>
</evidence>
<reference evidence="2 3" key="1">
    <citation type="journal article" date="2014" name="PLoS Genet.">
        <title>Analysis of the Phlebiopsis gigantea genome, transcriptome and secretome provides insight into its pioneer colonization strategies of wood.</title>
        <authorList>
            <person name="Hori C."/>
            <person name="Ishida T."/>
            <person name="Igarashi K."/>
            <person name="Samejima M."/>
            <person name="Suzuki H."/>
            <person name="Master E."/>
            <person name="Ferreira P."/>
            <person name="Ruiz-Duenas F.J."/>
            <person name="Held B."/>
            <person name="Canessa P."/>
            <person name="Larrondo L.F."/>
            <person name="Schmoll M."/>
            <person name="Druzhinina I.S."/>
            <person name="Kubicek C.P."/>
            <person name="Gaskell J.A."/>
            <person name="Kersten P."/>
            <person name="St John F."/>
            <person name="Glasner J."/>
            <person name="Sabat G."/>
            <person name="Splinter BonDurant S."/>
            <person name="Syed K."/>
            <person name="Yadav J."/>
            <person name="Mgbeahuruike A.C."/>
            <person name="Kovalchuk A."/>
            <person name="Asiegbu F.O."/>
            <person name="Lackner G."/>
            <person name="Hoffmeister D."/>
            <person name="Rencoret J."/>
            <person name="Gutierrez A."/>
            <person name="Sun H."/>
            <person name="Lindquist E."/>
            <person name="Barry K."/>
            <person name="Riley R."/>
            <person name="Grigoriev I.V."/>
            <person name="Henrissat B."/>
            <person name="Kues U."/>
            <person name="Berka R.M."/>
            <person name="Martinez A.T."/>
            <person name="Covert S.F."/>
            <person name="Blanchette R.A."/>
            <person name="Cullen D."/>
        </authorList>
    </citation>
    <scope>NUCLEOTIDE SEQUENCE [LARGE SCALE GENOMIC DNA]</scope>
    <source>
        <strain evidence="2 3">11061_1 CR5-6</strain>
    </source>
</reference>
<dbReference type="EMBL" id="KN840549">
    <property type="protein sequence ID" value="KIP05217.1"/>
    <property type="molecule type" value="Genomic_DNA"/>
</dbReference>
<organism evidence="2 3">
    <name type="scientific">Phlebiopsis gigantea (strain 11061_1 CR5-6)</name>
    <name type="common">White-rot fungus</name>
    <name type="synonym">Peniophora gigantea</name>
    <dbReference type="NCBI Taxonomy" id="745531"/>
    <lineage>
        <taxon>Eukaryota</taxon>
        <taxon>Fungi</taxon>
        <taxon>Dikarya</taxon>
        <taxon>Basidiomycota</taxon>
        <taxon>Agaricomycotina</taxon>
        <taxon>Agaricomycetes</taxon>
        <taxon>Polyporales</taxon>
        <taxon>Phanerochaetaceae</taxon>
        <taxon>Phlebiopsis</taxon>
    </lineage>
</organism>
<evidence type="ECO:0000256" key="1">
    <source>
        <dbReference type="SAM" id="MobiDB-lite"/>
    </source>
</evidence>
<accession>A0A0C3S4U0</accession>
<feature type="region of interest" description="Disordered" evidence="1">
    <location>
        <begin position="1"/>
        <end position="118"/>
    </location>
</feature>
<protein>
    <submittedName>
        <fullName evidence="2">Uncharacterized protein</fullName>
    </submittedName>
</protein>
<dbReference type="AlphaFoldDB" id="A0A0C3S4U0"/>